<feature type="region of interest" description="Disordered" evidence="1">
    <location>
        <begin position="1"/>
        <end position="25"/>
    </location>
</feature>
<sequence length="71" mass="8273">MNIEIIESTDDPFRPKKPDGYTEGGMNGGRWDCDLCGARVDRTDLHDRFHEGLYEPPYPDDYDNDEDRHGR</sequence>
<feature type="region of interest" description="Disordered" evidence="1">
    <location>
        <begin position="50"/>
        <end position="71"/>
    </location>
</feature>
<gene>
    <name evidence="2" type="ORF">FDO65_07045</name>
</gene>
<proteinExistence type="predicted"/>
<dbReference type="Proteomes" id="UP000306985">
    <property type="component" value="Unassembled WGS sequence"/>
</dbReference>
<organism evidence="2 3">
    <name type="scientific">Nakamurella flava</name>
    <dbReference type="NCBI Taxonomy" id="2576308"/>
    <lineage>
        <taxon>Bacteria</taxon>
        <taxon>Bacillati</taxon>
        <taxon>Actinomycetota</taxon>
        <taxon>Actinomycetes</taxon>
        <taxon>Nakamurellales</taxon>
        <taxon>Nakamurellaceae</taxon>
        <taxon>Nakamurella</taxon>
    </lineage>
</organism>
<evidence type="ECO:0000313" key="3">
    <source>
        <dbReference type="Proteomes" id="UP000306985"/>
    </source>
</evidence>
<feature type="compositionally biased region" description="Basic and acidic residues" evidence="1">
    <location>
        <begin position="11"/>
        <end position="20"/>
    </location>
</feature>
<name>A0A4U6QLB0_9ACTN</name>
<protein>
    <submittedName>
        <fullName evidence="2">Uncharacterized protein</fullName>
    </submittedName>
</protein>
<accession>A0A4U6QLB0</accession>
<comment type="caution">
    <text evidence="2">The sequence shown here is derived from an EMBL/GenBank/DDBJ whole genome shotgun (WGS) entry which is preliminary data.</text>
</comment>
<dbReference type="RefSeq" id="WP_137448651.1">
    <property type="nucleotide sequence ID" value="NZ_SZZH01000001.1"/>
</dbReference>
<evidence type="ECO:0000313" key="2">
    <source>
        <dbReference type="EMBL" id="TKV61347.1"/>
    </source>
</evidence>
<keyword evidence="3" id="KW-1185">Reference proteome</keyword>
<reference evidence="2 3" key="1">
    <citation type="submission" date="2019-05" db="EMBL/GenBank/DDBJ databases">
        <title>Nakamurella sp. N5BH11, whole genome shotgun sequence.</title>
        <authorList>
            <person name="Tuo L."/>
        </authorList>
    </citation>
    <scope>NUCLEOTIDE SEQUENCE [LARGE SCALE GENOMIC DNA]</scope>
    <source>
        <strain evidence="2 3">N5BH11</strain>
    </source>
</reference>
<dbReference type="AlphaFoldDB" id="A0A4U6QLB0"/>
<evidence type="ECO:0000256" key="1">
    <source>
        <dbReference type="SAM" id="MobiDB-lite"/>
    </source>
</evidence>
<dbReference type="EMBL" id="SZZH01000001">
    <property type="protein sequence ID" value="TKV61347.1"/>
    <property type="molecule type" value="Genomic_DNA"/>
</dbReference>